<evidence type="ECO:0000256" key="1">
    <source>
        <dbReference type="ARBA" id="ARBA00004141"/>
    </source>
</evidence>
<name>A0A0R2E691_9LACO</name>
<keyword evidence="2 5" id="KW-0812">Transmembrane</keyword>
<proteinExistence type="predicted"/>
<dbReference type="PATRIC" id="fig|1046596.6.peg.1287"/>
<keyword evidence="4 5" id="KW-0472">Membrane</keyword>
<keyword evidence="3 5" id="KW-1133">Transmembrane helix</keyword>
<comment type="caution">
    <text evidence="6">The sequence shown here is derived from an EMBL/GenBank/DDBJ whole genome shotgun (WGS) entry which is preliminary data.</text>
</comment>
<reference evidence="6 7" key="1">
    <citation type="journal article" date="2015" name="Genome Announc.">
        <title>Expanding the biotechnology potential of lactobacilli through comparative genomics of 213 strains and associated genera.</title>
        <authorList>
            <person name="Sun Z."/>
            <person name="Harris H.M."/>
            <person name="McCann A."/>
            <person name="Guo C."/>
            <person name="Argimon S."/>
            <person name="Zhang W."/>
            <person name="Yang X."/>
            <person name="Jeffery I.B."/>
            <person name="Cooney J.C."/>
            <person name="Kagawa T.F."/>
            <person name="Liu W."/>
            <person name="Song Y."/>
            <person name="Salvetti E."/>
            <person name="Wrobel A."/>
            <person name="Rasinkangas P."/>
            <person name="Parkhill J."/>
            <person name="Rea M.C."/>
            <person name="O'Sullivan O."/>
            <person name="Ritari J."/>
            <person name="Douillard F.P."/>
            <person name="Paul Ross R."/>
            <person name="Yang R."/>
            <person name="Briner A.E."/>
            <person name="Felis G.E."/>
            <person name="de Vos W.M."/>
            <person name="Barrangou R."/>
            <person name="Klaenhammer T.R."/>
            <person name="Caufield P.W."/>
            <person name="Cui Y."/>
            <person name="Zhang H."/>
            <person name="O'Toole P.W."/>
        </authorList>
    </citation>
    <scope>NUCLEOTIDE SEQUENCE [LARGE SCALE GENOMIC DNA]</scope>
    <source>
        <strain evidence="6 7">DSM 20444</strain>
    </source>
</reference>
<protein>
    <submittedName>
        <fullName evidence="6">Uncharacterized protein</fullName>
    </submittedName>
</protein>
<dbReference type="Proteomes" id="UP000050898">
    <property type="component" value="Unassembled WGS sequence"/>
</dbReference>
<evidence type="ECO:0000256" key="3">
    <source>
        <dbReference type="ARBA" id="ARBA00022989"/>
    </source>
</evidence>
<dbReference type="AlphaFoldDB" id="A0A0R2E691"/>
<dbReference type="GO" id="GO:0022857">
    <property type="term" value="F:transmembrane transporter activity"/>
    <property type="evidence" value="ECO:0007669"/>
    <property type="project" value="InterPro"/>
</dbReference>
<sequence length="53" mass="6114">MFNFIKGFTSKIKKTPNAKEYADKELHQMGSFSISEKVMSIIFIVALLLYIKN</sequence>
<evidence type="ECO:0000313" key="6">
    <source>
        <dbReference type="EMBL" id="KRN11203.1"/>
    </source>
</evidence>
<feature type="transmembrane region" description="Helical" evidence="5">
    <location>
        <begin position="34"/>
        <end position="51"/>
    </location>
</feature>
<dbReference type="InterPro" id="IPR001898">
    <property type="entry name" value="SLC13A/DASS"/>
</dbReference>
<dbReference type="RefSeq" id="WP_235720350.1">
    <property type="nucleotide sequence ID" value="NZ_AYYH01000003.1"/>
</dbReference>
<organism evidence="6 7">
    <name type="scientific">Liquorilactobacillus mali KCTC 3596 = DSM 20444</name>
    <dbReference type="NCBI Taxonomy" id="1046596"/>
    <lineage>
        <taxon>Bacteria</taxon>
        <taxon>Bacillati</taxon>
        <taxon>Bacillota</taxon>
        <taxon>Bacilli</taxon>
        <taxon>Lactobacillales</taxon>
        <taxon>Lactobacillaceae</taxon>
        <taxon>Liquorilactobacillus</taxon>
    </lineage>
</organism>
<dbReference type="EMBL" id="AYYH01000003">
    <property type="protein sequence ID" value="KRN11203.1"/>
    <property type="molecule type" value="Genomic_DNA"/>
</dbReference>
<gene>
    <name evidence="6" type="ORF">FD00_GL001203</name>
</gene>
<evidence type="ECO:0000256" key="4">
    <source>
        <dbReference type="ARBA" id="ARBA00023136"/>
    </source>
</evidence>
<comment type="subcellular location">
    <subcellularLocation>
        <location evidence="1">Membrane</location>
        <topology evidence="1">Multi-pass membrane protein</topology>
    </subcellularLocation>
</comment>
<evidence type="ECO:0000256" key="2">
    <source>
        <dbReference type="ARBA" id="ARBA00022692"/>
    </source>
</evidence>
<accession>A0A0R2E691</accession>
<keyword evidence="7" id="KW-1185">Reference proteome</keyword>
<evidence type="ECO:0000256" key="5">
    <source>
        <dbReference type="SAM" id="Phobius"/>
    </source>
</evidence>
<evidence type="ECO:0000313" key="7">
    <source>
        <dbReference type="Proteomes" id="UP000050898"/>
    </source>
</evidence>
<dbReference type="GO" id="GO:0016020">
    <property type="term" value="C:membrane"/>
    <property type="evidence" value="ECO:0007669"/>
    <property type="project" value="UniProtKB-SubCell"/>
</dbReference>
<dbReference type="Pfam" id="PF00939">
    <property type="entry name" value="Na_sulph_symp"/>
    <property type="match status" value="1"/>
</dbReference>